<protein>
    <recommendedName>
        <fullName evidence="1">CBM39 domain-containing protein</fullName>
    </recommendedName>
</protein>
<feature type="non-terminal residue" evidence="2">
    <location>
        <position position="1"/>
    </location>
</feature>
<organism evidence="2 3">
    <name type="scientific">Elysia marginata</name>
    <dbReference type="NCBI Taxonomy" id="1093978"/>
    <lineage>
        <taxon>Eukaryota</taxon>
        <taxon>Metazoa</taxon>
        <taxon>Spiralia</taxon>
        <taxon>Lophotrochozoa</taxon>
        <taxon>Mollusca</taxon>
        <taxon>Gastropoda</taxon>
        <taxon>Heterobranchia</taxon>
        <taxon>Euthyneura</taxon>
        <taxon>Panpulmonata</taxon>
        <taxon>Sacoglossa</taxon>
        <taxon>Placobranchoidea</taxon>
        <taxon>Plakobranchidae</taxon>
        <taxon>Elysia</taxon>
    </lineage>
</organism>
<proteinExistence type="predicted"/>
<accession>A0AAV4HQR9</accession>
<evidence type="ECO:0000313" key="3">
    <source>
        <dbReference type="Proteomes" id="UP000762676"/>
    </source>
</evidence>
<feature type="domain" description="CBM39" evidence="1">
    <location>
        <begin position="1"/>
        <end position="47"/>
    </location>
</feature>
<dbReference type="GO" id="GO:0030246">
    <property type="term" value="F:carbohydrate binding"/>
    <property type="evidence" value="ECO:0007669"/>
    <property type="project" value="InterPro"/>
</dbReference>
<dbReference type="InterPro" id="IPR031756">
    <property type="entry name" value="BGBP_N"/>
</dbReference>
<dbReference type="AlphaFoldDB" id="A0AAV4HQR9"/>
<name>A0AAV4HQR9_9GAST</name>
<dbReference type="EMBL" id="BMAT01012835">
    <property type="protein sequence ID" value="GFS00095.1"/>
    <property type="molecule type" value="Genomic_DNA"/>
</dbReference>
<evidence type="ECO:0000259" key="1">
    <source>
        <dbReference type="PROSITE" id="PS51969"/>
    </source>
</evidence>
<feature type="non-terminal residue" evidence="2">
    <location>
        <position position="56"/>
    </location>
</feature>
<dbReference type="PROSITE" id="PS51969">
    <property type="entry name" value="CBM39"/>
    <property type="match status" value="1"/>
</dbReference>
<dbReference type="Proteomes" id="UP000762676">
    <property type="component" value="Unassembled WGS sequence"/>
</dbReference>
<dbReference type="Gene3D" id="2.60.40.2140">
    <property type="entry name" value="Beta-1,3-glucan-recognition protein, N-terminal domain"/>
    <property type="match status" value="1"/>
</dbReference>
<sequence>GNFLYEDKTHQLKPGDTVNYWLLTVSKTNGEGHTLTGQSFVFTGDDLERGRGRTLE</sequence>
<dbReference type="InterPro" id="IPR043030">
    <property type="entry name" value="BGBP_N_sf"/>
</dbReference>
<keyword evidence="3" id="KW-1185">Reference proteome</keyword>
<evidence type="ECO:0000313" key="2">
    <source>
        <dbReference type="EMBL" id="GFS00095.1"/>
    </source>
</evidence>
<dbReference type="Pfam" id="PF15886">
    <property type="entry name" value="CBM39"/>
    <property type="match status" value="1"/>
</dbReference>
<gene>
    <name evidence="2" type="ORF">ElyMa_006389500</name>
</gene>
<comment type="caution">
    <text evidence="2">The sequence shown here is derived from an EMBL/GenBank/DDBJ whole genome shotgun (WGS) entry which is preliminary data.</text>
</comment>
<reference evidence="2 3" key="1">
    <citation type="journal article" date="2021" name="Elife">
        <title>Chloroplast acquisition without the gene transfer in kleptoplastic sea slugs, Plakobranchus ocellatus.</title>
        <authorList>
            <person name="Maeda T."/>
            <person name="Takahashi S."/>
            <person name="Yoshida T."/>
            <person name="Shimamura S."/>
            <person name="Takaki Y."/>
            <person name="Nagai Y."/>
            <person name="Toyoda A."/>
            <person name="Suzuki Y."/>
            <person name="Arimoto A."/>
            <person name="Ishii H."/>
            <person name="Satoh N."/>
            <person name="Nishiyama T."/>
            <person name="Hasebe M."/>
            <person name="Maruyama T."/>
            <person name="Minagawa J."/>
            <person name="Obokata J."/>
            <person name="Shigenobu S."/>
        </authorList>
    </citation>
    <scope>NUCLEOTIDE SEQUENCE [LARGE SCALE GENOMIC DNA]</scope>
</reference>